<evidence type="ECO:0000313" key="3">
    <source>
        <dbReference type="EMBL" id="OHT12967.1"/>
    </source>
</evidence>
<dbReference type="CDD" id="cd02947">
    <property type="entry name" value="TRX_family"/>
    <property type="match status" value="1"/>
</dbReference>
<dbReference type="Pfam" id="PF00085">
    <property type="entry name" value="Thioredoxin"/>
    <property type="match status" value="1"/>
</dbReference>
<dbReference type="RefSeq" id="XP_068366103.1">
    <property type="nucleotide sequence ID" value="XM_068499270.1"/>
</dbReference>
<dbReference type="AlphaFoldDB" id="A0A1J4KNV0"/>
<sequence>MLLFLILARLQVLQPNTVEKTMKRLPKGLVLVSSKNPTCQPCQRLASIFETLATEFNGKIAFGLAEVETCSNYISSLNIAILPTIAVYVKGLFVKILDTDYSEENLRAYCQNLVSPPINEIHTLAEYYNFSSQTPSNIVIFDPKKSGIQRGAVRAVSDYGVESHIGIIKNSTIATILGKSSSNSFVEINRPFEGVSQHSQDFSTAEFIRFATSNVRFLDSPEMFGMSTSADSVLTALYDKRDPYHQYEINRVFAHVYQTHGKKIAFQVCDYFNCPLQSETFNALDTNLPTLLITSKTQGGRTEPYPAKAIKFDRLDRWINAAAFGIRDANADEEEKPEDDEVPYLLGSNFQNLALDPKFDVIIFVGSPTMKMYHSSREQFKKLMKIFGVIKGTKFFEFNPKIQHVMGLQLPKSDNPLISIWPAQAEPNGGTLPATAPLNLIVENAITLIKSPINQQTMQKMQEVMQEQMQQR</sequence>
<dbReference type="Gene3D" id="3.40.30.10">
    <property type="entry name" value="Glutaredoxin"/>
    <property type="match status" value="1"/>
</dbReference>
<organism evidence="3 4">
    <name type="scientific">Tritrichomonas foetus</name>
    <dbReference type="NCBI Taxonomy" id="1144522"/>
    <lineage>
        <taxon>Eukaryota</taxon>
        <taxon>Metamonada</taxon>
        <taxon>Parabasalia</taxon>
        <taxon>Tritrichomonadida</taxon>
        <taxon>Tritrichomonadidae</taxon>
        <taxon>Tritrichomonas</taxon>
    </lineage>
</organism>
<dbReference type="Proteomes" id="UP000179807">
    <property type="component" value="Unassembled WGS sequence"/>
</dbReference>
<dbReference type="SUPFAM" id="SSF52833">
    <property type="entry name" value="Thioredoxin-like"/>
    <property type="match status" value="1"/>
</dbReference>
<proteinExistence type="predicted"/>
<accession>A0A1J4KNV0</accession>
<dbReference type="VEuPathDB" id="TrichDB:TRFO_16912"/>
<name>A0A1J4KNV0_9EUKA</name>
<dbReference type="InterPro" id="IPR013766">
    <property type="entry name" value="Thioredoxin_domain"/>
</dbReference>
<dbReference type="EMBL" id="MLAK01000550">
    <property type="protein sequence ID" value="OHT12967.1"/>
    <property type="molecule type" value="Genomic_DNA"/>
</dbReference>
<evidence type="ECO:0000259" key="2">
    <source>
        <dbReference type="Pfam" id="PF00085"/>
    </source>
</evidence>
<feature type="signal peptide" evidence="1">
    <location>
        <begin position="1"/>
        <end position="15"/>
    </location>
</feature>
<reference evidence="3" key="1">
    <citation type="submission" date="2016-10" db="EMBL/GenBank/DDBJ databases">
        <authorList>
            <person name="Benchimol M."/>
            <person name="Almeida L.G."/>
            <person name="Vasconcelos A.T."/>
            <person name="Perreira-Neves A."/>
            <person name="Rosa I.A."/>
            <person name="Tasca T."/>
            <person name="Bogo M.R."/>
            <person name="de Souza W."/>
        </authorList>
    </citation>
    <scope>NUCLEOTIDE SEQUENCE [LARGE SCALE GENOMIC DNA]</scope>
    <source>
        <strain evidence="3">K</strain>
    </source>
</reference>
<evidence type="ECO:0000256" key="1">
    <source>
        <dbReference type="SAM" id="SignalP"/>
    </source>
</evidence>
<evidence type="ECO:0000313" key="4">
    <source>
        <dbReference type="Proteomes" id="UP000179807"/>
    </source>
</evidence>
<gene>
    <name evidence="3" type="ORF">TRFO_16912</name>
</gene>
<feature type="chain" id="PRO_5012949868" description="Thioredoxin domain-containing protein" evidence="1">
    <location>
        <begin position="16"/>
        <end position="472"/>
    </location>
</feature>
<dbReference type="InterPro" id="IPR036249">
    <property type="entry name" value="Thioredoxin-like_sf"/>
</dbReference>
<comment type="caution">
    <text evidence="3">The sequence shown here is derived from an EMBL/GenBank/DDBJ whole genome shotgun (WGS) entry which is preliminary data.</text>
</comment>
<keyword evidence="4" id="KW-1185">Reference proteome</keyword>
<keyword evidence="1" id="KW-0732">Signal</keyword>
<protein>
    <recommendedName>
        <fullName evidence="2">Thioredoxin domain-containing protein</fullName>
    </recommendedName>
</protein>
<feature type="domain" description="Thioredoxin" evidence="2">
    <location>
        <begin position="16"/>
        <end position="109"/>
    </location>
</feature>
<dbReference type="GeneID" id="94833974"/>